<evidence type="ECO:0000313" key="15">
    <source>
        <dbReference type="Ensembl" id="ENSOABP00000016805.1"/>
    </source>
</evidence>
<evidence type="ECO:0000313" key="16">
    <source>
        <dbReference type="Proteomes" id="UP000472276"/>
    </source>
</evidence>
<dbReference type="FunFam" id="3.30.160.60:FF:001158">
    <property type="entry name" value="zinc finger protein 22"/>
    <property type="match status" value="1"/>
</dbReference>
<evidence type="ECO:0000256" key="5">
    <source>
        <dbReference type="ARBA" id="ARBA00022737"/>
    </source>
</evidence>
<dbReference type="Gene3D" id="3.30.160.60">
    <property type="entry name" value="Classic Zinc Finger"/>
    <property type="match status" value="9"/>
</dbReference>
<keyword evidence="10" id="KW-0804">Transcription</keyword>
<gene>
    <name evidence="15" type="primary">LOC116323483</name>
</gene>
<dbReference type="KEGG" id="oau:116323483"/>
<feature type="domain" description="C2H2-type" evidence="14">
    <location>
        <begin position="383"/>
        <end position="410"/>
    </location>
</feature>
<feature type="compositionally biased region" description="Acidic residues" evidence="13">
    <location>
        <begin position="175"/>
        <end position="190"/>
    </location>
</feature>
<dbReference type="AlphaFoldDB" id="A0A668SRC5"/>
<dbReference type="InterPro" id="IPR013087">
    <property type="entry name" value="Znf_C2H2_type"/>
</dbReference>
<evidence type="ECO:0000256" key="4">
    <source>
        <dbReference type="ARBA" id="ARBA00022723"/>
    </source>
</evidence>
<dbReference type="FunFam" id="3.30.160.60:FF:002110">
    <property type="entry name" value="Zinc finger protein 1053"/>
    <property type="match status" value="1"/>
</dbReference>
<evidence type="ECO:0000256" key="8">
    <source>
        <dbReference type="ARBA" id="ARBA00023015"/>
    </source>
</evidence>
<dbReference type="Ensembl" id="ENSOABT00000017329.2">
    <property type="protein sequence ID" value="ENSOABP00000016805.1"/>
    <property type="gene ID" value="ENSOABG00000008275.2"/>
</dbReference>
<dbReference type="GeneID" id="116323483"/>
<dbReference type="Proteomes" id="UP000472276">
    <property type="component" value="Unassembled WGS sequence"/>
</dbReference>
<dbReference type="PANTHER" id="PTHR24394:SF29">
    <property type="entry name" value="MYONEURIN"/>
    <property type="match status" value="1"/>
</dbReference>
<dbReference type="FunFam" id="3.30.160.60:FF:002343">
    <property type="entry name" value="Zinc finger protein 33A"/>
    <property type="match status" value="1"/>
</dbReference>
<evidence type="ECO:0000256" key="1">
    <source>
        <dbReference type="ARBA" id="ARBA00003767"/>
    </source>
</evidence>
<dbReference type="FunFam" id="3.30.160.60:FF:001498">
    <property type="entry name" value="Zinc finger protein 404"/>
    <property type="match status" value="1"/>
</dbReference>
<comment type="similarity">
    <text evidence="3">Belongs to the krueppel C2H2-type zinc-finger protein family.</text>
</comment>
<protein>
    <recommendedName>
        <fullName evidence="14">C2H2-type domain-containing protein</fullName>
    </recommendedName>
</protein>
<feature type="domain" description="C2H2-type" evidence="14">
    <location>
        <begin position="411"/>
        <end position="438"/>
    </location>
</feature>
<dbReference type="PANTHER" id="PTHR24394">
    <property type="entry name" value="ZINC FINGER PROTEIN"/>
    <property type="match status" value="1"/>
</dbReference>
<dbReference type="PROSITE" id="PS00028">
    <property type="entry name" value="ZINC_FINGER_C2H2_1"/>
    <property type="match status" value="9"/>
</dbReference>
<feature type="region of interest" description="Disordered" evidence="13">
    <location>
        <begin position="102"/>
        <end position="130"/>
    </location>
</feature>
<comment type="function">
    <text evidence="1">May be involved in transcriptional regulation.</text>
</comment>
<dbReference type="PROSITE" id="PS50157">
    <property type="entry name" value="ZINC_FINGER_C2H2_2"/>
    <property type="match status" value="9"/>
</dbReference>
<evidence type="ECO:0000256" key="7">
    <source>
        <dbReference type="ARBA" id="ARBA00022833"/>
    </source>
</evidence>
<keyword evidence="9" id="KW-0238">DNA-binding</keyword>
<evidence type="ECO:0000259" key="14">
    <source>
        <dbReference type="PROSITE" id="PS50157"/>
    </source>
</evidence>
<dbReference type="GO" id="GO:0003677">
    <property type="term" value="F:DNA binding"/>
    <property type="evidence" value="ECO:0007669"/>
    <property type="project" value="UniProtKB-KW"/>
</dbReference>
<dbReference type="Pfam" id="PF12874">
    <property type="entry name" value="zf-met"/>
    <property type="match status" value="1"/>
</dbReference>
<feature type="region of interest" description="Disordered" evidence="13">
    <location>
        <begin position="1"/>
        <end position="34"/>
    </location>
</feature>
<comment type="subcellular location">
    <subcellularLocation>
        <location evidence="2">Nucleus</location>
    </subcellularLocation>
</comment>
<feature type="domain" description="C2H2-type" evidence="14">
    <location>
        <begin position="327"/>
        <end position="354"/>
    </location>
</feature>
<feature type="domain" description="C2H2-type" evidence="14">
    <location>
        <begin position="439"/>
        <end position="466"/>
    </location>
</feature>
<evidence type="ECO:0000256" key="10">
    <source>
        <dbReference type="ARBA" id="ARBA00023163"/>
    </source>
</evidence>
<feature type="domain" description="C2H2-type" evidence="14">
    <location>
        <begin position="355"/>
        <end position="382"/>
    </location>
</feature>
<keyword evidence="8" id="KW-0805">Transcription regulation</keyword>
<feature type="region of interest" description="Disordered" evidence="13">
    <location>
        <begin position="172"/>
        <end position="201"/>
    </location>
</feature>
<feature type="domain" description="C2H2-type" evidence="14">
    <location>
        <begin position="243"/>
        <end position="270"/>
    </location>
</feature>
<accession>A0A668SRC5</accession>
<dbReference type="SUPFAM" id="SSF57667">
    <property type="entry name" value="beta-beta-alpha zinc fingers"/>
    <property type="match status" value="5"/>
</dbReference>
<evidence type="ECO:0000256" key="2">
    <source>
        <dbReference type="ARBA" id="ARBA00004123"/>
    </source>
</evidence>
<evidence type="ECO:0000256" key="3">
    <source>
        <dbReference type="ARBA" id="ARBA00006991"/>
    </source>
</evidence>
<feature type="domain" description="C2H2-type" evidence="14">
    <location>
        <begin position="299"/>
        <end position="326"/>
    </location>
</feature>
<feature type="domain" description="C2H2-type" evidence="14">
    <location>
        <begin position="467"/>
        <end position="489"/>
    </location>
</feature>
<keyword evidence="7" id="KW-0862">Zinc</keyword>
<keyword evidence="5" id="KW-0677">Repeat</keyword>
<keyword evidence="11" id="KW-0539">Nucleus</keyword>
<dbReference type="GO" id="GO:0005634">
    <property type="term" value="C:nucleus"/>
    <property type="evidence" value="ECO:0007669"/>
    <property type="project" value="UniProtKB-SubCell"/>
</dbReference>
<evidence type="ECO:0000256" key="6">
    <source>
        <dbReference type="ARBA" id="ARBA00022771"/>
    </source>
</evidence>
<evidence type="ECO:0000256" key="11">
    <source>
        <dbReference type="ARBA" id="ARBA00023242"/>
    </source>
</evidence>
<evidence type="ECO:0000256" key="12">
    <source>
        <dbReference type="PROSITE-ProRule" id="PRU00042"/>
    </source>
</evidence>
<feature type="compositionally biased region" description="Basic and acidic residues" evidence="13">
    <location>
        <begin position="16"/>
        <end position="27"/>
    </location>
</feature>
<dbReference type="InterPro" id="IPR036236">
    <property type="entry name" value="Znf_C2H2_sf"/>
</dbReference>
<keyword evidence="6 12" id="KW-0863">Zinc-finger</keyword>
<dbReference type="RefSeq" id="XP_031599688.1">
    <property type="nucleotide sequence ID" value="XM_031743828.2"/>
</dbReference>
<reference evidence="15" key="2">
    <citation type="submission" date="2025-09" db="UniProtKB">
        <authorList>
            <consortium name="Ensembl"/>
        </authorList>
    </citation>
    <scope>IDENTIFICATION</scope>
</reference>
<evidence type="ECO:0000256" key="9">
    <source>
        <dbReference type="ARBA" id="ARBA00023125"/>
    </source>
</evidence>
<keyword evidence="16" id="KW-1185">Reference proteome</keyword>
<dbReference type="FunFam" id="3.30.160.60:FF:000557">
    <property type="entry name" value="zinc finger and SCAN domain-containing protein 29"/>
    <property type="match status" value="1"/>
</dbReference>
<dbReference type="Pfam" id="PF13894">
    <property type="entry name" value="zf-C2H2_4"/>
    <property type="match status" value="1"/>
</dbReference>
<dbReference type="GO" id="GO:0008270">
    <property type="term" value="F:zinc ion binding"/>
    <property type="evidence" value="ECO:0007669"/>
    <property type="project" value="UniProtKB-KW"/>
</dbReference>
<dbReference type="FunFam" id="3.30.160.60:FF:002452">
    <property type="entry name" value="zinc finger protein 142 isoform X4"/>
    <property type="match status" value="1"/>
</dbReference>
<proteinExistence type="inferred from homology"/>
<sequence length="499" mass="56708">MNEVDYLHQLNADSLPEEKPEIKRQQDAETSQSAVLPEDVRQLLVIKEVPQDWSPGRDLQAAEFLHIKQEQEEPWSSEEGQQINGLEEANLSRLPFTIVTVKTEDDDDEEKPQCSYRHQSQTEESTQTEPPIGCLAKQIKTEIEEDAYGRLESAWSPDLNCHLLVNNKKKALDSSETEVSYEDEEEEDVWQEPLSDSGPETEVGGIAWKESVATGPQFVGDVCVKTFTQPETQKRQSRGEKSLACGVCGKTFSCNTHLKRHMTVHTGEKPFSCEACGKRFGLEFTLKTHMRVHTGEKPFGCEDCGKTFSRNTHLKNHMRVHTQEKPFSCDACGKTFKFKYSFKVHMRVHTGERPFGCSVCGKGFTEHEGLKRHMRIHTGEKPFGCDICGKRFGHQNALKRHTSVHTGEKPFGCDICGKRFNRSTRFKEHLRGHTGEKLFGCDECGKTFSSNTRLKRHMSIHRRDKPFLCGICGEKCSTSEQLKQHESSHMLLQIDTVTL</sequence>
<keyword evidence="4" id="KW-0479">Metal-binding</keyword>
<dbReference type="Pfam" id="PF00096">
    <property type="entry name" value="zf-C2H2"/>
    <property type="match status" value="7"/>
</dbReference>
<name>A0A668SRC5_OREAU</name>
<feature type="compositionally biased region" description="Polar residues" evidence="13">
    <location>
        <begin position="116"/>
        <end position="129"/>
    </location>
</feature>
<evidence type="ECO:0000256" key="13">
    <source>
        <dbReference type="SAM" id="MobiDB-lite"/>
    </source>
</evidence>
<dbReference type="GO" id="GO:0000981">
    <property type="term" value="F:DNA-binding transcription factor activity, RNA polymerase II-specific"/>
    <property type="evidence" value="ECO:0007669"/>
    <property type="project" value="TreeGrafter"/>
</dbReference>
<organism evidence="15 16">
    <name type="scientific">Oreochromis aureus</name>
    <name type="common">Israeli tilapia</name>
    <name type="synonym">Chromis aureus</name>
    <dbReference type="NCBI Taxonomy" id="47969"/>
    <lineage>
        <taxon>Eukaryota</taxon>
        <taxon>Metazoa</taxon>
        <taxon>Chordata</taxon>
        <taxon>Craniata</taxon>
        <taxon>Vertebrata</taxon>
        <taxon>Euteleostomi</taxon>
        <taxon>Actinopterygii</taxon>
        <taxon>Neopterygii</taxon>
        <taxon>Teleostei</taxon>
        <taxon>Neoteleostei</taxon>
        <taxon>Acanthomorphata</taxon>
        <taxon>Ovalentaria</taxon>
        <taxon>Cichlomorphae</taxon>
        <taxon>Cichliformes</taxon>
        <taxon>Cichlidae</taxon>
        <taxon>African cichlids</taxon>
        <taxon>Pseudocrenilabrinae</taxon>
        <taxon>Oreochromini</taxon>
        <taxon>Oreochromis</taxon>
    </lineage>
</organism>
<dbReference type="OMA" id="TEPPIGC"/>
<reference evidence="15" key="1">
    <citation type="submission" date="2025-08" db="UniProtKB">
        <authorList>
            <consortium name="Ensembl"/>
        </authorList>
    </citation>
    <scope>IDENTIFICATION</scope>
</reference>
<dbReference type="FunFam" id="3.30.160.60:FF:000624">
    <property type="entry name" value="zinc finger protein 697"/>
    <property type="match status" value="2"/>
</dbReference>
<dbReference type="SMART" id="SM00355">
    <property type="entry name" value="ZnF_C2H2"/>
    <property type="match status" value="9"/>
</dbReference>
<feature type="domain" description="C2H2-type" evidence="14">
    <location>
        <begin position="271"/>
        <end position="298"/>
    </location>
</feature>